<dbReference type="Proteomes" id="UP000480151">
    <property type="component" value="Unassembled WGS sequence"/>
</dbReference>
<dbReference type="InterPro" id="IPR011620">
    <property type="entry name" value="Sig_transdc_His_kinase_LytS_TM"/>
</dbReference>
<dbReference type="GO" id="GO:0000155">
    <property type="term" value="F:phosphorelay sensor kinase activity"/>
    <property type="evidence" value="ECO:0007669"/>
    <property type="project" value="InterPro"/>
</dbReference>
<sequence length="412" mass="46511">MLETLLLNFLFLLFPVVIVLIFFENRTHSYNRKMLILLSVVTMILCIAKPIKLEMGFIYDLRYIPFIIVALYGGYKNVLPLYIVLNIYRFYVGGAGTIPSFLYSTAVFALVPLFSNRFLKLDPKGRIVSATVISLLTMGCYLIILSRIVGSLDWQFWILTFYALTTHVGVICVIMVLIEQIIANIKNRDRFLQSERLNVVSELAASVSHEIRNPLTVTGGFLQLLNKSKTLTPVEKGYIELSLQELGRAEQIVSDYLSFAKPQSENMVYSNLRAESEYTKNLILPYATIHQVEVKYNFNNSLNKSYDRNQIQQCLINLYKNAIEAMKEKGGGTLSIDITEKKHNIVISIQDTGIGMTKEEISRLGKPYYSTKAEGTGLGMLMAYSAIHKVKGNIEVDSEKGKGTTFVITIPT</sequence>
<dbReference type="PROSITE" id="PS50109">
    <property type="entry name" value="HIS_KIN"/>
    <property type="match status" value="1"/>
</dbReference>
<evidence type="ECO:0000256" key="6">
    <source>
        <dbReference type="ARBA" id="ARBA00022679"/>
    </source>
</evidence>
<proteinExistence type="predicted"/>
<dbReference type="GO" id="GO:0005524">
    <property type="term" value="F:ATP binding"/>
    <property type="evidence" value="ECO:0007669"/>
    <property type="project" value="UniProtKB-KW"/>
</dbReference>
<comment type="subcellular location">
    <subcellularLocation>
        <location evidence="2">Cell membrane</location>
        <topology evidence="2">Multi-pass membrane protein</topology>
    </subcellularLocation>
</comment>
<dbReference type="GO" id="GO:0071555">
    <property type="term" value="P:cell wall organization"/>
    <property type="evidence" value="ECO:0007669"/>
    <property type="project" value="InterPro"/>
</dbReference>
<dbReference type="PANTHER" id="PTHR43065:SF46">
    <property type="entry name" value="C4-DICARBOXYLATE TRANSPORT SENSOR PROTEIN DCTB"/>
    <property type="match status" value="1"/>
</dbReference>
<evidence type="ECO:0000259" key="15">
    <source>
        <dbReference type="PROSITE" id="PS50109"/>
    </source>
</evidence>
<keyword evidence="9" id="KW-0418">Kinase</keyword>
<dbReference type="AlphaFoldDB" id="A0A6M1PFB3"/>
<feature type="domain" description="Histidine kinase" evidence="15">
    <location>
        <begin position="206"/>
        <end position="412"/>
    </location>
</feature>
<dbReference type="CDD" id="cd00082">
    <property type="entry name" value="HisKA"/>
    <property type="match status" value="1"/>
</dbReference>
<dbReference type="InterPro" id="IPR004358">
    <property type="entry name" value="Sig_transdc_His_kin-like_C"/>
</dbReference>
<feature type="transmembrane region" description="Helical" evidence="14">
    <location>
        <begin position="63"/>
        <end position="83"/>
    </location>
</feature>
<keyword evidence="17" id="KW-1185">Reference proteome</keyword>
<dbReference type="SMART" id="SM00387">
    <property type="entry name" value="HATPase_c"/>
    <property type="match status" value="1"/>
</dbReference>
<protein>
    <recommendedName>
        <fullName evidence="3">histidine kinase</fullName>
        <ecNumber evidence="3">2.7.13.3</ecNumber>
    </recommendedName>
</protein>
<dbReference type="InterPro" id="IPR005467">
    <property type="entry name" value="His_kinase_dom"/>
</dbReference>
<dbReference type="InterPro" id="IPR003661">
    <property type="entry name" value="HisK_dim/P_dom"/>
</dbReference>
<feature type="transmembrane region" description="Helical" evidence="14">
    <location>
        <begin position="156"/>
        <end position="178"/>
    </location>
</feature>
<dbReference type="PRINTS" id="PR00344">
    <property type="entry name" value="BCTRLSENSOR"/>
</dbReference>
<accession>A0A6M1PFB3</accession>
<keyword evidence="12" id="KW-0902">Two-component regulatory system</keyword>
<evidence type="ECO:0000256" key="1">
    <source>
        <dbReference type="ARBA" id="ARBA00000085"/>
    </source>
</evidence>
<dbReference type="Gene3D" id="3.30.565.10">
    <property type="entry name" value="Histidine kinase-like ATPase, C-terminal domain"/>
    <property type="match status" value="1"/>
</dbReference>
<feature type="transmembrane region" description="Helical" evidence="14">
    <location>
        <begin position="127"/>
        <end position="144"/>
    </location>
</feature>
<keyword evidence="11 14" id="KW-1133">Transmembrane helix</keyword>
<evidence type="ECO:0000256" key="13">
    <source>
        <dbReference type="ARBA" id="ARBA00023136"/>
    </source>
</evidence>
<feature type="transmembrane region" description="Helical" evidence="14">
    <location>
        <begin position="6"/>
        <end position="23"/>
    </location>
</feature>
<feature type="transmembrane region" description="Helical" evidence="14">
    <location>
        <begin position="90"/>
        <end position="115"/>
    </location>
</feature>
<evidence type="ECO:0000256" key="12">
    <source>
        <dbReference type="ARBA" id="ARBA00023012"/>
    </source>
</evidence>
<evidence type="ECO:0000256" key="5">
    <source>
        <dbReference type="ARBA" id="ARBA00022553"/>
    </source>
</evidence>
<keyword evidence="5" id="KW-0597">Phosphoprotein</keyword>
<comment type="caution">
    <text evidence="16">The sequence shown here is derived from an EMBL/GenBank/DDBJ whole genome shotgun (WGS) entry which is preliminary data.</text>
</comment>
<dbReference type="SUPFAM" id="SSF47384">
    <property type="entry name" value="Homodimeric domain of signal transducing histidine kinase"/>
    <property type="match status" value="1"/>
</dbReference>
<dbReference type="Pfam" id="PF07694">
    <property type="entry name" value="5TM-5TMR_LYT"/>
    <property type="match status" value="1"/>
</dbReference>
<evidence type="ECO:0000256" key="11">
    <source>
        <dbReference type="ARBA" id="ARBA00022989"/>
    </source>
</evidence>
<dbReference type="GO" id="GO:0005886">
    <property type="term" value="C:plasma membrane"/>
    <property type="evidence" value="ECO:0007669"/>
    <property type="project" value="UniProtKB-SubCell"/>
</dbReference>
<dbReference type="InterPro" id="IPR036097">
    <property type="entry name" value="HisK_dim/P_sf"/>
</dbReference>
<keyword evidence="8" id="KW-0547">Nucleotide-binding</keyword>
<reference evidence="16 17" key="1">
    <citation type="submission" date="2020-02" db="EMBL/GenBank/DDBJ databases">
        <authorList>
            <person name="Gao J."/>
            <person name="Sun J."/>
        </authorList>
    </citation>
    <scope>NUCLEOTIDE SEQUENCE [LARGE SCALE GENOMIC DNA]</scope>
    <source>
        <strain evidence="16 17">7124</strain>
    </source>
</reference>
<keyword evidence="6" id="KW-0808">Transferase</keyword>
<keyword evidence="10" id="KW-0067">ATP-binding</keyword>
<dbReference type="Gene3D" id="1.10.287.130">
    <property type="match status" value="1"/>
</dbReference>
<keyword evidence="7 14" id="KW-0812">Transmembrane</keyword>
<dbReference type="RefSeq" id="WP_165095801.1">
    <property type="nucleotide sequence ID" value="NZ_JAAKGU010000002.1"/>
</dbReference>
<dbReference type="InterPro" id="IPR036890">
    <property type="entry name" value="HATPase_C_sf"/>
</dbReference>
<evidence type="ECO:0000256" key="9">
    <source>
        <dbReference type="ARBA" id="ARBA00022777"/>
    </source>
</evidence>
<dbReference type="SMART" id="SM00388">
    <property type="entry name" value="HisKA"/>
    <property type="match status" value="1"/>
</dbReference>
<comment type="catalytic activity">
    <reaction evidence="1">
        <text>ATP + protein L-histidine = ADP + protein N-phospho-L-histidine.</text>
        <dbReference type="EC" id="2.7.13.3"/>
    </reaction>
</comment>
<gene>
    <name evidence="16" type="ORF">G5B47_06350</name>
</gene>
<dbReference type="InterPro" id="IPR003594">
    <property type="entry name" value="HATPase_dom"/>
</dbReference>
<evidence type="ECO:0000256" key="10">
    <source>
        <dbReference type="ARBA" id="ARBA00022840"/>
    </source>
</evidence>
<evidence type="ECO:0000256" key="8">
    <source>
        <dbReference type="ARBA" id="ARBA00022741"/>
    </source>
</evidence>
<evidence type="ECO:0000256" key="4">
    <source>
        <dbReference type="ARBA" id="ARBA00022475"/>
    </source>
</evidence>
<evidence type="ECO:0000256" key="3">
    <source>
        <dbReference type="ARBA" id="ARBA00012438"/>
    </source>
</evidence>
<dbReference type="EMBL" id="JAAKGU010000002">
    <property type="protein sequence ID" value="NGM82027.1"/>
    <property type="molecule type" value="Genomic_DNA"/>
</dbReference>
<evidence type="ECO:0000256" key="14">
    <source>
        <dbReference type="SAM" id="Phobius"/>
    </source>
</evidence>
<feature type="transmembrane region" description="Helical" evidence="14">
    <location>
        <begin position="35"/>
        <end position="51"/>
    </location>
</feature>
<name>A0A6M1PFB3_9BACL</name>
<evidence type="ECO:0000256" key="2">
    <source>
        <dbReference type="ARBA" id="ARBA00004651"/>
    </source>
</evidence>
<dbReference type="SUPFAM" id="SSF55874">
    <property type="entry name" value="ATPase domain of HSP90 chaperone/DNA topoisomerase II/histidine kinase"/>
    <property type="match status" value="1"/>
</dbReference>
<dbReference type="Pfam" id="PF00512">
    <property type="entry name" value="HisKA"/>
    <property type="match status" value="1"/>
</dbReference>
<evidence type="ECO:0000313" key="16">
    <source>
        <dbReference type="EMBL" id="NGM82027.1"/>
    </source>
</evidence>
<keyword evidence="13 14" id="KW-0472">Membrane</keyword>
<dbReference type="Pfam" id="PF02518">
    <property type="entry name" value="HATPase_c"/>
    <property type="match status" value="1"/>
</dbReference>
<evidence type="ECO:0000313" key="17">
    <source>
        <dbReference type="Proteomes" id="UP000480151"/>
    </source>
</evidence>
<keyword evidence="4" id="KW-1003">Cell membrane</keyword>
<dbReference type="EC" id="2.7.13.3" evidence="3"/>
<dbReference type="PANTHER" id="PTHR43065">
    <property type="entry name" value="SENSOR HISTIDINE KINASE"/>
    <property type="match status" value="1"/>
</dbReference>
<organism evidence="16 17">
    <name type="scientific">Paenibacillus apii</name>
    <dbReference type="NCBI Taxonomy" id="1850370"/>
    <lineage>
        <taxon>Bacteria</taxon>
        <taxon>Bacillati</taxon>
        <taxon>Bacillota</taxon>
        <taxon>Bacilli</taxon>
        <taxon>Bacillales</taxon>
        <taxon>Paenibacillaceae</taxon>
        <taxon>Paenibacillus</taxon>
    </lineage>
</organism>
<evidence type="ECO:0000256" key="7">
    <source>
        <dbReference type="ARBA" id="ARBA00022692"/>
    </source>
</evidence>